<evidence type="ECO:0000256" key="5">
    <source>
        <dbReference type="ARBA" id="ARBA00023163"/>
    </source>
</evidence>
<reference evidence="9" key="1">
    <citation type="journal article" date="2021" name="PeerJ">
        <title>Extensive microbial diversity within the chicken gut microbiome revealed by metagenomics and culture.</title>
        <authorList>
            <person name="Gilroy R."/>
            <person name="Ravi A."/>
            <person name="Getino M."/>
            <person name="Pursley I."/>
            <person name="Horton D.L."/>
            <person name="Alikhan N.F."/>
            <person name="Baker D."/>
            <person name="Gharbi K."/>
            <person name="Hall N."/>
            <person name="Watson M."/>
            <person name="Adriaenssens E.M."/>
            <person name="Foster-Nyarko E."/>
            <person name="Jarju S."/>
            <person name="Secka A."/>
            <person name="Antonio M."/>
            <person name="Oren A."/>
            <person name="Chaudhuri R.R."/>
            <person name="La Ragione R."/>
            <person name="Hildebrand F."/>
            <person name="Pallen M.J."/>
        </authorList>
    </citation>
    <scope>NUCLEOTIDE SEQUENCE</scope>
    <source>
        <strain evidence="9">Gambia16-930</strain>
    </source>
</reference>
<dbReference type="NCBIfam" id="NF001030">
    <property type="entry name" value="PRK00110.1"/>
    <property type="match status" value="1"/>
</dbReference>
<comment type="subcellular location">
    <subcellularLocation>
        <location evidence="6">Cytoplasm</location>
    </subcellularLocation>
</comment>
<organism evidence="9 10">
    <name type="scientific">Candidatus Onthomorpha intestinigallinarum</name>
    <dbReference type="NCBI Taxonomy" id="2840880"/>
    <lineage>
        <taxon>Bacteria</taxon>
        <taxon>Pseudomonadati</taxon>
        <taxon>Bacteroidota</taxon>
        <taxon>Bacteroidia</taxon>
        <taxon>Bacteroidales</taxon>
        <taxon>Candidatus Onthomorpha</taxon>
    </lineage>
</organism>
<evidence type="ECO:0000313" key="9">
    <source>
        <dbReference type="EMBL" id="HIW87280.1"/>
    </source>
</evidence>
<dbReference type="SUPFAM" id="SSF75625">
    <property type="entry name" value="YebC-like"/>
    <property type="match status" value="1"/>
</dbReference>
<dbReference type="Gene3D" id="1.10.10.200">
    <property type="match status" value="1"/>
</dbReference>
<evidence type="ECO:0000259" key="7">
    <source>
        <dbReference type="Pfam" id="PF01709"/>
    </source>
</evidence>
<keyword evidence="4 6" id="KW-0238">DNA-binding</keyword>
<name>A0A9D1RH31_9BACT</name>
<dbReference type="InterPro" id="IPR017856">
    <property type="entry name" value="Integrase-like_N"/>
</dbReference>
<accession>A0A9D1RH31</accession>
<evidence type="ECO:0000313" key="10">
    <source>
        <dbReference type="Proteomes" id="UP000824267"/>
    </source>
</evidence>
<dbReference type="HAMAP" id="MF_00693">
    <property type="entry name" value="Transcrip_reg_TACO1"/>
    <property type="match status" value="1"/>
</dbReference>
<reference evidence="9" key="2">
    <citation type="submission" date="2021-04" db="EMBL/GenBank/DDBJ databases">
        <authorList>
            <person name="Gilroy R."/>
        </authorList>
    </citation>
    <scope>NUCLEOTIDE SEQUENCE</scope>
    <source>
        <strain evidence="9">Gambia16-930</strain>
    </source>
</reference>
<keyword evidence="5 6" id="KW-0804">Transcription</keyword>
<dbReference type="PANTHER" id="PTHR12532:SF6">
    <property type="entry name" value="TRANSCRIPTIONAL REGULATORY PROTEIN YEBC-RELATED"/>
    <property type="match status" value="1"/>
</dbReference>
<dbReference type="EMBL" id="DXGG01000112">
    <property type="protein sequence ID" value="HIW87280.1"/>
    <property type="molecule type" value="Genomic_DNA"/>
</dbReference>
<feature type="domain" description="TACO1/YebC-like second and third" evidence="7">
    <location>
        <begin position="82"/>
        <end position="235"/>
    </location>
</feature>
<evidence type="ECO:0000256" key="6">
    <source>
        <dbReference type="HAMAP-Rule" id="MF_00693"/>
    </source>
</evidence>
<dbReference type="Gene3D" id="3.30.70.980">
    <property type="match status" value="2"/>
</dbReference>
<evidence type="ECO:0000259" key="8">
    <source>
        <dbReference type="Pfam" id="PF20772"/>
    </source>
</evidence>
<feature type="domain" description="TACO1/YebC-like N-terminal" evidence="8">
    <location>
        <begin position="5"/>
        <end position="75"/>
    </location>
</feature>
<proteinExistence type="inferred from homology"/>
<protein>
    <recommendedName>
        <fullName evidence="6">Probable transcriptional regulatory protein IAC47_03280</fullName>
    </recommendedName>
</protein>
<dbReference type="GO" id="GO:0005829">
    <property type="term" value="C:cytosol"/>
    <property type="evidence" value="ECO:0007669"/>
    <property type="project" value="TreeGrafter"/>
</dbReference>
<dbReference type="InterPro" id="IPR048300">
    <property type="entry name" value="TACO1_YebC-like_2nd/3rd_dom"/>
</dbReference>
<keyword evidence="3 6" id="KW-0805">Transcription regulation</keyword>
<dbReference type="FunFam" id="1.10.10.200:FF:000002">
    <property type="entry name" value="Probable transcriptional regulatory protein CLM62_37755"/>
    <property type="match status" value="1"/>
</dbReference>
<dbReference type="Proteomes" id="UP000824267">
    <property type="component" value="Unassembled WGS sequence"/>
</dbReference>
<keyword evidence="2 6" id="KW-0963">Cytoplasm</keyword>
<dbReference type="Pfam" id="PF20772">
    <property type="entry name" value="TACO1_YebC_N"/>
    <property type="match status" value="1"/>
</dbReference>
<dbReference type="NCBIfam" id="TIGR01033">
    <property type="entry name" value="YebC/PmpR family DNA-binding transcriptional regulator"/>
    <property type="match status" value="1"/>
</dbReference>
<dbReference type="InterPro" id="IPR002876">
    <property type="entry name" value="Transcrip_reg_TACO1-like"/>
</dbReference>
<gene>
    <name evidence="9" type="ORF">IAC47_03280</name>
</gene>
<evidence type="ECO:0000256" key="1">
    <source>
        <dbReference type="ARBA" id="ARBA00008724"/>
    </source>
</evidence>
<dbReference type="GO" id="GO:0006355">
    <property type="term" value="P:regulation of DNA-templated transcription"/>
    <property type="evidence" value="ECO:0007669"/>
    <property type="project" value="UniProtKB-UniRule"/>
</dbReference>
<dbReference type="Pfam" id="PF01709">
    <property type="entry name" value="Transcrip_reg"/>
    <property type="match status" value="1"/>
</dbReference>
<comment type="caution">
    <text evidence="9">The sequence shown here is derived from an EMBL/GenBank/DDBJ whole genome shotgun (WGS) entry which is preliminary data.</text>
</comment>
<dbReference type="InterPro" id="IPR026564">
    <property type="entry name" value="Transcrip_reg_TACO1-like_dom3"/>
</dbReference>
<evidence type="ECO:0000256" key="3">
    <source>
        <dbReference type="ARBA" id="ARBA00023015"/>
    </source>
</evidence>
<evidence type="ECO:0000256" key="2">
    <source>
        <dbReference type="ARBA" id="ARBA00022490"/>
    </source>
</evidence>
<evidence type="ECO:0000256" key="4">
    <source>
        <dbReference type="ARBA" id="ARBA00023125"/>
    </source>
</evidence>
<dbReference type="InterPro" id="IPR049083">
    <property type="entry name" value="TACO1_YebC_N"/>
</dbReference>
<dbReference type="PANTHER" id="PTHR12532">
    <property type="entry name" value="TRANSLATIONAL ACTIVATOR OF CYTOCHROME C OXIDASE 1"/>
    <property type="match status" value="1"/>
</dbReference>
<dbReference type="NCBIfam" id="NF009044">
    <property type="entry name" value="PRK12378.1"/>
    <property type="match status" value="1"/>
</dbReference>
<dbReference type="InterPro" id="IPR029072">
    <property type="entry name" value="YebC-like"/>
</dbReference>
<sequence>MSGHNKWSTIKRKKGALDSKRSKIFSKIIKDITVAVKEGGPDPDANARLRLAVSNAKGANMPKDTLQRAINKASDKNTAALQELTFECYAPHGIAVFVECLTDNNNRTVASVRSIFNKFGGTMGTNGSLGFIFQRKGVFQIPIKDRDADELEMSLIEAGADEIERDEDYFTVYTKMEDFAAMQKSLEEMNIECENAELQRIPNTTTELPLEEGLKVMKLINMLEDDDDVQAVYHTLEMTEELENAE</sequence>
<dbReference type="GO" id="GO:0003677">
    <property type="term" value="F:DNA binding"/>
    <property type="evidence" value="ECO:0007669"/>
    <property type="project" value="UniProtKB-UniRule"/>
</dbReference>
<dbReference type="AlphaFoldDB" id="A0A9D1RH31"/>
<comment type="similarity">
    <text evidence="1 6">Belongs to the TACO1 family.</text>
</comment>